<accession>A0A8S0UQJ6</accession>
<comment type="caution">
    <text evidence="3">The sequence shown here is derived from an EMBL/GenBank/DDBJ whole genome shotgun (WGS) entry which is preliminary data.</text>
</comment>
<feature type="domain" description="Disease resistance protein At4g27190-like leucine-rich repeats" evidence="2">
    <location>
        <begin position="20"/>
        <end position="152"/>
    </location>
</feature>
<gene>
    <name evidence="3" type="ORF">OLEA9_A034287</name>
</gene>
<reference evidence="3 4" key="1">
    <citation type="submission" date="2019-12" db="EMBL/GenBank/DDBJ databases">
        <authorList>
            <person name="Alioto T."/>
            <person name="Alioto T."/>
            <person name="Gomez Garrido J."/>
        </authorList>
    </citation>
    <scope>NUCLEOTIDE SEQUENCE [LARGE SCALE GENOMIC DNA]</scope>
</reference>
<dbReference type="InterPro" id="IPR050905">
    <property type="entry name" value="Plant_NBS-LRR"/>
</dbReference>
<dbReference type="InterPro" id="IPR032675">
    <property type="entry name" value="LRR_dom_sf"/>
</dbReference>
<dbReference type="Proteomes" id="UP000594638">
    <property type="component" value="Unassembled WGS sequence"/>
</dbReference>
<evidence type="ECO:0000259" key="2">
    <source>
        <dbReference type="Pfam" id="PF23247"/>
    </source>
</evidence>
<dbReference type="OrthoDB" id="1747797at2759"/>
<protein>
    <submittedName>
        <fullName evidence="3">Disease resistance protein RPS2</fullName>
    </submittedName>
</protein>
<dbReference type="InterPro" id="IPR057135">
    <property type="entry name" value="At4g27190-like_LRR"/>
</dbReference>
<proteinExistence type="predicted"/>
<dbReference type="AlphaFoldDB" id="A0A8S0UQJ6"/>
<dbReference type="PANTHER" id="PTHR33463">
    <property type="entry name" value="NB-ARC DOMAIN-CONTAINING PROTEIN-RELATED"/>
    <property type="match status" value="1"/>
</dbReference>
<keyword evidence="1" id="KW-0611">Plant defense</keyword>
<dbReference type="Gramene" id="OE9A034287T1">
    <property type="protein sequence ID" value="OE9A034287C1"/>
    <property type="gene ID" value="OE9A034287"/>
</dbReference>
<dbReference type="PANTHER" id="PTHR33463:SF198">
    <property type="entry name" value="RPP4C3"/>
    <property type="match status" value="1"/>
</dbReference>
<organism evidence="3 4">
    <name type="scientific">Olea europaea subsp. europaea</name>
    <dbReference type="NCBI Taxonomy" id="158383"/>
    <lineage>
        <taxon>Eukaryota</taxon>
        <taxon>Viridiplantae</taxon>
        <taxon>Streptophyta</taxon>
        <taxon>Embryophyta</taxon>
        <taxon>Tracheophyta</taxon>
        <taxon>Spermatophyta</taxon>
        <taxon>Magnoliopsida</taxon>
        <taxon>eudicotyledons</taxon>
        <taxon>Gunneridae</taxon>
        <taxon>Pentapetalae</taxon>
        <taxon>asterids</taxon>
        <taxon>lamiids</taxon>
        <taxon>Lamiales</taxon>
        <taxon>Oleaceae</taxon>
        <taxon>Oleeae</taxon>
        <taxon>Olea</taxon>
    </lineage>
</organism>
<keyword evidence="4" id="KW-1185">Reference proteome</keyword>
<dbReference type="SUPFAM" id="SSF52047">
    <property type="entry name" value="RNI-like"/>
    <property type="match status" value="1"/>
</dbReference>
<evidence type="ECO:0000313" key="3">
    <source>
        <dbReference type="EMBL" id="CAA3020237.1"/>
    </source>
</evidence>
<name>A0A8S0UQJ6_OLEEU</name>
<dbReference type="Gene3D" id="3.80.10.10">
    <property type="entry name" value="Ribonuclease Inhibitor"/>
    <property type="match status" value="1"/>
</dbReference>
<evidence type="ECO:0000256" key="1">
    <source>
        <dbReference type="ARBA" id="ARBA00022821"/>
    </source>
</evidence>
<sequence>MKELVINGLQYIVMLVNTEEMPIRSLYHVRETRVNDCHNLLTIAQLDSSKSLQNLEMLKVEDCKALEVLFDFECLKVTKDHAESVLGRLRSLQLKSLDKLANIIGIVPSGIHVFENLTSIVVERCGFLKNLFSPSMANSLVALNILEVSDCGSIEEIIEKEEGTSEIKRVEGMKTIIVFPKLDCLLLKNLSSIQMFCSRNYEIVFPLLKYLTIENCPMMKKLSPWPVRAPKLNISSLLDNAGIYVFSISILHLLL</sequence>
<dbReference type="EMBL" id="CACTIH010009036">
    <property type="protein sequence ID" value="CAA3020237.1"/>
    <property type="molecule type" value="Genomic_DNA"/>
</dbReference>
<dbReference type="Pfam" id="PF23247">
    <property type="entry name" value="LRR_RPS2"/>
    <property type="match status" value="1"/>
</dbReference>
<evidence type="ECO:0000313" key="4">
    <source>
        <dbReference type="Proteomes" id="UP000594638"/>
    </source>
</evidence>